<dbReference type="AlphaFoldDB" id="A0A1H2V5M5"/>
<accession>A0A1H2V5M5</accession>
<evidence type="ECO:0000313" key="1">
    <source>
        <dbReference type="EMBL" id="SDW63622.1"/>
    </source>
</evidence>
<keyword evidence="2" id="KW-1185">Reference proteome</keyword>
<sequence length="238" mass="28125">MDISKRICFPDRRIFIMPDHNWVFYRWEIARERGWIRPLATLVHLDAHLDDLYDGVEVAGFYDIQGLEDAYFAAERMDIANFIWPGFARGTIDQIFFVARYPEDADPFEARRLAMRHIARHIPPGREFSGIHVPYLEDFKRMYSSGKLDRYLTRSVILDLDLDYFNASNNVFEPMLFSDEEILKSLQYLRDIRQWDFVTVALSPMYCGGDEQCEHIYQLFSGVFQLDVNTAEEWPIPE</sequence>
<protein>
    <submittedName>
        <fullName evidence="1">UPF0489 domain-containing protein</fullName>
    </submittedName>
</protein>
<name>A0A1H2V5M5_9BACL</name>
<reference evidence="2" key="1">
    <citation type="submission" date="2016-10" db="EMBL/GenBank/DDBJ databases">
        <authorList>
            <person name="Varghese N."/>
        </authorList>
    </citation>
    <scope>NUCLEOTIDE SEQUENCE [LARGE SCALE GENOMIC DNA]</scope>
    <source>
        <strain evidence="2">DSM 12489</strain>
    </source>
</reference>
<evidence type="ECO:0000313" key="2">
    <source>
        <dbReference type="Proteomes" id="UP000182589"/>
    </source>
</evidence>
<organism evidence="1 2">
    <name type="scientific">Alicyclobacillus hesperidum</name>
    <dbReference type="NCBI Taxonomy" id="89784"/>
    <lineage>
        <taxon>Bacteria</taxon>
        <taxon>Bacillati</taxon>
        <taxon>Bacillota</taxon>
        <taxon>Bacilli</taxon>
        <taxon>Bacillales</taxon>
        <taxon>Alicyclobacillaceae</taxon>
        <taxon>Alicyclobacillus</taxon>
    </lineage>
</organism>
<dbReference type="Proteomes" id="UP000182589">
    <property type="component" value="Unassembled WGS sequence"/>
</dbReference>
<proteinExistence type="predicted"/>
<dbReference type="InterPro" id="IPR024131">
    <property type="entry name" value="UPF0489"/>
</dbReference>
<dbReference type="Pfam" id="PF12640">
    <property type="entry name" value="UPF0489"/>
    <property type="match status" value="1"/>
</dbReference>
<gene>
    <name evidence="1" type="ORF">SAMN04489725_1103</name>
</gene>
<dbReference type="EMBL" id="FNOJ01000010">
    <property type="protein sequence ID" value="SDW63622.1"/>
    <property type="molecule type" value="Genomic_DNA"/>
</dbReference>